<dbReference type="Pfam" id="PF20149">
    <property type="entry name" value="DUF6532"/>
    <property type="match status" value="1"/>
</dbReference>
<name>A0AAW0CTZ7_9AGAR</name>
<feature type="compositionally biased region" description="Basic and acidic residues" evidence="1">
    <location>
        <begin position="1"/>
        <end position="10"/>
    </location>
</feature>
<gene>
    <name evidence="3" type="ORF">R3P38DRAFT_2767840</name>
</gene>
<reference evidence="3 4" key="1">
    <citation type="journal article" date="2024" name="J Genomics">
        <title>Draft genome sequencing and assembly of Favolaschia claudopus CIRM-BRFM 2984 isolated from oak limbs.</title>
        <authorList>
            <person name="Navarro D."/>
            <person name="Drula E."/>
            <person name="Chaduli D."/>
            <person name="Cazenave R."/>
            <person name="Ahrendt S."/>
            <person name="Wang J."/>
            <person name="Lipzen A."/>
            <person name="Daum C."/>
            <person name="Barry K."/>
            <person name="Grigoriev I.V."/>
            <person name="Favel A."/>
            <person name="Rosso M.N."/>
            <person name="Martin F."/>
        </authorList>
    </citation>
    <scope>NUCLEOTIDE SEQUENCE [LARGE SCALE GENOMIC DNA]</scope>
    <source>
        <strain evidence="3 4">CIRM-BRFM 2984</strain>
    </source>
</reference>
<feature type="compositionally biased region" description="Polar residues" evidence="1">
    <location>
        <begin position="78"/>
        <end position="93"/>
    </location>
</feature>
<feature type="region of interest" description="Disordered" evidence="1">
    <location>
        <begin position="218"/>
        <end position="239"/>
    </location>
</feature>
<feature type="domain" description="DUF6532" evidence="2">
    <location>
        <begin position="453"/>
        <end position="673"/>
    </location>
</feature>
<feature type="region of interest" description="Disordered" evidence="1">
    <location>
        <begin position="132"/>
        <end position="182"/>
    </location>
</feature>
<proteinExistence type="predicted"/>
<feature type="region of interest" description="Disordered" evidence="1">
    <location>
        <begin position="804"/>
        <end position="828"/>
    </location>
</feature>
<comment type="caution">
    <text evidence="3">The sequence shown here is derived from an EMBL/GenBank/DDBJ whole genome shotgun (WGS) entry which is preliminary data.</text>
</comment>
<feature type="compositionally biased region" description="Polar residues" evidence="1">
    <location>
        <begin position="132"/>
        <end position="178"/>
    </location>
</feature>
<dbReference type="InterPro" id="IPR045341">
    <property type="entry name" value="DUF6532"/>
</dbReference>
<protein>
    <recommendedName>
        <fullName evidence="2">DUF6532 domain-containing protein</fullName>
    </recommendedName>
</protein>
<keyword evidence="4" id="KW-1185">Reference proteome</keyword>
<evidence type="ECO:0000313" key="4">
    <source>
        <dbReference type="Proteomes" id="UP001362999"/>
    </source>
</evidence>
<feature type="region of interest" description="Disordered" evidence="1">
    <location>
        <begin position="1"/>
        <end position="55"/>
    </location>
</feature>
<dbReference type="Proteomes" id="UP001362999">
    <property type="component" value="Unassembled WGS sequence"/>
</dbReference>
<feature type="compositionally biased region" description="Basic and acidic residues" evidence="1">
    <location>
        <begin position="395"/>
        <end position="405"/>
    </location>
</feature>
<organism evidence="3 4">
    <name type="scientific">Favolaschia claudopus</name>
    <dbReference type="NCBI Taxonomy" id="2862362"/>
    <lineage>
        <taxon>Eukaryota</taxon>
        <taxon>Fungi</taxon>
        <taxon>Dikarya</taxon>
        <taxon>Basidiomycota</taxon>
        <taxon>Agaricomycotina</taxon>
        <taxon>Agaricomycetes</taxon>
        <taxon>Agaricomycetidae</taxon>
        <taxon>Agaricales</taxon>
        <taxon>Marasmiineae</taxon>
        <taxon>Mycenaceae</taxon>
        <taxon>Favolaschia</taxon>
    </lineage>
</organism>
<accession>A0AAW0CTZ7</accession>
<dbReference type="EMBL" id="JAWWNJ010000013">
    <property type="protein sequence ID" value="KAK7042242.1"/>
    <property type="molecule type" value="Genomic_DNA"/>
</dbReference>
<evidence type="ECO:0000259" key="2">
    <source>
        <dbReference type="Pfam" id="PF20149"/>
    </source>
</evidence>
<feature type="region of interest" description="Disordered" evidence="1">
    <location>
        <begin position="73"/>
        <end position="97"/>
    </location>
</feature>
<dbReference type="AlphaFoldDB" id="A0AAW0CTZ7"/>
<evidence type="ECO:0000313" key="3">
    <source>
        <dbReference type="EMBL" id="KAK7042242.1"/>
    </source>
</evidence>
<sequence>MNDGADEHGLGPRLGRATGGQNDQRQKAFDIANTHGTRNRQTVDDNGAQLPSNNMAPAMQTRDAQMALFQGGAPPAQASHQVNQSLQHSQAPLPSQDGAIPMSRSVFYLPQGTNLQAHENTIVANETHQSITTYAPPTHSPHNQLPQAAQEHYSATPSSQQYYSGTPSSSQQQYTETEATTHQLQHAHQQTQASLYGAYSNQTQASLYGAYSNQPQSQYYNHTSTPQTSTSMYQSQPGQTTYSPEYYNMTAEFAGYASQPPVPPPQFASPAAVQGPTLEQQLHHIFRSMTQEQIDNAYFGFVNPAGGGGGGAGGIGGAGGHGGGAGEGGGNFFENPHGGVVLTNSGSVNHPAHGAQDGELIEFQSNGTRSDVLGTYYETNRRPKPPNPDLLTPEGSDRGSSHDSGSDVGSSQSGSKKKRKPRNSGPLAAATPRLARYHALNIQDVISDGKGVFKGIILGSQPYGNHIQSNEAATNSFLAAATAKGLDYECKPDHTAAVKISDSSVRGAVKTAARVGLVGRYKILPDLSQPNKDAQGQDIPWTKADIEIYVINRVQHLLAEGEFRYMHQDHHETPNDPVPPEKKFNNPHLEHVIQNHIYGYEDNSYIPAPNSVASQFPGVFMAAVPLETVALFGFMTRHCIKEFETGSTRANNSLNAPTDAVEYNKLLKALREFVATDYGPTYRAMLASWTTKTPSAPAPAIGVHAASAPALGVQVAPAPAPAGGWANAFIPAPAIGVQAASAPALGVQVAPAPAPAGGWAYYASIPAPAIGVQAASAPAPGAQVAPAPAPAGGWVYASVPAPAGAASAPAPGVQVSPAPAPAGDGPSG</sequence>
<feature type="region of interest" description="Disordered" evidence="1">
    <location>
        <begin position="327"/>
        <end position="430"/>
    </location>
</feature>
<evidence type="ECO:0000256" key="1">
    <source>
        <dbReference type="SAM" id="MobiDB-lite"/>
    </source>
</evidence>